<feature type="transmembrane region" description="Helical" evidence="1">
    <location>
        <begin position="297"/>
        <end position="319"/>
    </location>
</feature>
<feature type="signal peptide" evidence="2">
    <location>
        <begin position="1"/>
        <end position="24"/>
    </location>
</feature>
<comment type="caution">
    <text evidence="4">The sequence shown here is derived from an EMBL/GenBank/DDBJ whole genome shotgun (WGS) entry which is preliminary data.</text>
</comment>
<keyword evidence="2" id="KW-0732">Signal</keyword>
<evidence type="ECO:0000313" key="5">
    <source>
        <dbReference type="Proteomes" id="UP000235965"/>
    </source>
</evidence>
<accession>A0A2J7RKR0</accession>
<dbReference type="EMBL" id="NEVH01002711">
    <property type="protein sequence ID" value="PNF41428.1"/>
    <property type="molecule type" value="Genomic_DNA"/>
</dbReference>
<evidence type="ECO:0000256" key="1">
    <source>
        <dbReference type="SAM" id="Phobius"/>
    </source>
</evidence>
<name>A0A2J7RKR0_9NEOP</name>
<evidence type="ECO:0000313" key="4">
    <source>
        <dbReference type="EMBL" id="PNF41428.1"/>
    </source>
</evidence>
<dbReference type="AlphaFoldDB" id="A0A2J7RKR0"/>
<feature type="domain" description="SEFIR" evidence="3">
    <location>
        <begin position="330"/>
        <end position="466"/>
    </location>
</feature>
<sequence length="613" mass="70750">MAGYRMYMLKCTCILVLSCNSVLTFKSNCHKSHEPDYCRNESVSCKSQLQSFPNASDADCMIEAPGACSMWEFSAGSSAHPGSVKLVAVPRCENSFRFTAMKLLLKDIKWTSLQFRFTEFQNERRTFCRRFKLSSDYSIPELFYDCRWTDDRDHYKTFIFQYEALMASHREAGKYWFRLPGYGELDLSYKNNLTHWSPFLYVDVSESPSLTVRWQQAPLNFGVRKYELMVYDRNELKETKVFSSTDEEELSYKYNEYFPTYGEYKFEVRILHDSCRNGVCPVSESPEIVVGDSAKKALLVGVIGCVVVMCLLMIILYSWNRFKQPKNIKQPKLLIIYTASNVSHIKVVEELAKYLRKHCFVDALLDQLDIPKTKKKDPYEWYNDAFVHLDFVMVVSSPPKCCNQEGLYRGADVIALRFLKNKFSDHKSRCLFFSVLLPYCTEQDIPNDAKHFVKFKLTKDFDKMLWFIHNGGKFPAFLDSACALLGPNLPGGECDLKVSGVTLLRCMKEAEGDSFKFCNHKYMKEEGISKSKKTVLQALFQPSQDVTESRPKYVNHSSDVSEMNPDAVMNYEDFMEISLNDLDLTGAQALCSEPLNKRRVDTQTVYDLDTMPL</sequence>
<dbReference type="Gene3D" id="3.40.50.11530">
    <property type="match status" value="1"/>
</dbReference>
<keyword evidence="1" id="KW-0472">Membrane</keyword>
<dbReference type="Proteomes" id="UP000235965">
    <property type="component" value="Unassembled WGS sequence"/>
</dbReference>
<proteinExistence type="predicted"/>
<keyword evidence="1" id="KW-0812">Transmembrane</keyword>
<dbReference type="PROSITE" id="PS51534">
    <property type="entry name" value="SEFIR"/>
    <property type="match status" value="1"/>
</dbReference>
<evidence type="ECO:0000259" key="3">
    <source>
        <dbReference type="PROSITE" id="PS51534"/>
    </source>
</evidence>
<organism evidence="4 5">
    <name type="scientific">Cryptotermes secundus</name>
    <dbReference type="NCBI Taxonomy" id="105785"/>
    <lineage>
        <taxon>Eukaryota</taxon>
        <taxon>Metazoa</taxon>
        <taxon>Ecdysozoa</taxon>
        <taxon>Arthropoda</taxon>
        <taxon>Hexapoda</taxon>
        <taxon>Insecta</taxon>
        <taxon>Pterygota</taxon>
        <taxon>Neoptera</taxon>
        <taxon>Polyneoptera</taxon>
        <taxon>Dictyoptera</taxon>
        <taxon>Blattodea</taxon>
        <taxon>Blattoidea</taxon>
        <taxon>Termitoidae</taxon>
        <taxon>Kalotermitidae</taxon>
        <taxon>Cryptotermitinae</taxon>
        <taxon>Cryptotermes</taxon>
    </lineage>
</organism>
<dbReference type="InParanoid" id="A0A2J7RKR0"/>
<gene>
    <name evidence="4" type="ORF">B7P43_G14122</name>
</gene>
<feature type="chain" id="PRO_5014473811" description="SEFIR domain-containing protein" evidence="2">
    <location>
        <begin position="25"/>
        <end position="613"/>
    </location>
</feature>
<keyword evidence="1" id="KW-1133">Transmembrane helix</keyword>
<reference evidence="4 5" key="1">
    <citation type="submission" date="2017-12" db="EMBL/GenBank/DDBJ databases">
        <title>Hemimetabolous genomes reveal molecular basis of termite eusociality.</title>
        <authorList>
            <person name="Harrison M.C."/>
            <person name="Jongepier E."/>
            <person name="Robertson H.M."/>
            <person name="Arning N."/>
            <person name="Bitard-Feildel T."/>
            <person name="Chao H."/>
            <person name="Childers C.P."/>
            <person name="Dinh H."/>
            <person name="Doddapaneni H."/>
            <person name="Dugan S."/>
            <person name="Gowin J."/>
            <person name="Greiner C."/>
            <person name="Han Y."/>
            <person name="Hu H."/>
            <person name="Hughes D.S.T."/>
            <person name="Huylmans A.-K."/>
            <person name="Kemena C."/>
            <person name="Kremer L.P.M."/>
            <person name="Lee S.L."/>
            <person name="Lopez-Ezquerra A."/>
            <person name="Mallet L."/>
            <person name="Monroy-Kuhn J.M."/>
            <person name="Moser A."/>
            <person name="Murali S.C."/>
            <person name="Muzny D.M."/>
            <person name="Otani S."/>
            <person name="Piulachs M.-D."/>
            <person name="Poelchau M."/>
            <person name="Qu J."/>
            <person name="Schaub F."/>
            <person name="Wada-Katsumata A."/>
            <person name="Worley K.C."/>
            <person name="Xie Q."/>
            <person name="Ylla G."/>
            <person name="Poulsen M."/>
            <person name="Gibbs R.A."/>
            <person name="Schal C."/>
            <person name="Richards S."/>
            <person name="Belles X."/>
            <person name="Korb J."/>
            <person name="Bornberg-Bauer E."/>
        </authorList>
    </citation>
    <scope>NUCLEOTIDE SEQUENCE [LARGE SCALE GENOMIC DNA]</scope>
    <source>
        <tissue evidence="4">Whole body</tissue>
    </source>
</reference>
<dbReference type="OrthoDB" id="8190413at2759"/>
<protein>
    <recommendedName>
        <fullName evidence="3">SEFIR domain-containing protein</fullName>
    </recommendedName>
</protein>
<dbReference type="Pfam" id="PF08357">
    <property type="entry name" value="SEFIR"/>
    <property type="match status" value="1"/>
</dbReference>
<evidence type="ECO:0000256" key="2">
    <source>
        <dbReference type="SAM" id="SignalP"/>
    </source>
</evidence>
<dbReference type="InterPro" id="IPR013568">
    <property type="entry name" value="SEFIR_dom"/>
</dbReference>
<keyword evidence="5" id="KW-1185">Reference proteome</keyword>